<comment type="similarity">
    <text evidence="2">Belongs to the ENY2 family.</text>
</comment>
<evidence type="ECO:0000256" key="2">
    <source>
        <dbReference type="HAMAP-Rule" id="MF_03046"/>
    </source>
</evidence>
<keyword evidence="2" id="KW-0010">Activator</keyword>
<keyword evidence="4" id="KW-1185">Reference proteome</keyword>
<evidence type="ECO:0000313" key="3">
    <source>
        <dbReference type="EMBL" id="KAK7205992.1"/>
    </source>
</evidence>
<keyword evidence="2" id="KW-0156">Chromatin regulator</keyword>
<comment type="caution">
    <text evidence="3">The sequence shown here is derived from an EMBL/GenBank/DDBJ whole genome shotgun (WGS) entry which is preliminary data.</text>
</comment>
<keyword evidence="2" id="KW-0509">mRNA transport</keyword>
<reference evidence="3 4" key="1">
    <citation type="submission" date="2024-03" db="EMBL/GenBank/DDBJ databases">
        <title>Genome-scale model development and genomic sequencing of the oleaginous clade Lipomyces.</title>
        <authorList>
            <consortium name="Lawrence Berkeley National Laboratory"/>
            <person name="Czajka J.J."/>
            <person name="Han Y."/>
            <person name="Kim J."/>
            <person name="Mondo S.J."/>
            <person name="Hofstad B.A."/>
            <person name="Robles A."/>
            <person name="Haridas S."/>
            <person name="Riley R."/>
            <person name="LaButti K."/>
            <person name="Pangilinan J."/>
            <person name="Andreopoulos W."/>
            <person name="Lipzen A."/>
            <person name="Yan J."/>
            <person name="Wang M."/>
            <person name="Ng V."/>
            <person name="Grigoriev I.V."/>
            <person name="Spatafora J.W."/>
            <person name="Magnuson J.K."/>
            <person name="Baker S.E."/>
            <person name="Pomraning K.R."/>
        </authorList>
    </citation>
    <scope>NUCLEOTIDE SEQUENCE [LARGE SCALE GENOMIC DNA]</scope>
    <source>
        <strain evidence="3 4">Phaff 52-87</strain>
    </source>
</reference>
<dbReference type="InterPro" id="IPR018783">
    <property type="entry name" value="TF_ENY2"/>
</dbReference>
<comment type="subcellular location">
    <subcellularLocation>
        <location evidence="2">Nucleus</location>
        <location evidence="2">Nucleoplasm</location>
    </subcellularLocation>
    <subcellularLocation>
        <location evidence="2">Cytoplasm</location>
        <location evidence="2">P-body</location>
    </subcellularLocation>
</comment>
<protein>
    <recommendedName>
        <fullName evidence="2">Transcription and mRNA export factor SUS1</fullName>
    </recommendedName>
</protein>
<comment type="subunit">
    <text evidence="2">Component of the nuclear pore complex (NPC)-associated TREX-2 complex (transcription and export complex 2), composed of at least SUS1, SAC3, THP1, SEM1, and CDC31. TREX-2 contains 2 SUS1 chains. The TREX-2 complex interacts with the nucleoporin NUP1. Component of the 1.8 MDa SAGA transcription coactivator-HAT complex. SAGA is built of 5 distinct domains with specialized functions. Within the SAGA complex, SUS1, SGF11, SGF73 and UBP8 form an additional subcomplex of SAGA called the DUB module (deubiquitination module). Interacts directly with THP1, SAC3, SGF11, and with the RNA polymerase II.</text>
</comment>
<sequence>MADAQVRAKVHQKLVESGEYERISTHLRQKLVESGWYDQVNQLASEKLRAQDNPNFNKLVDDIEPKALDSVPDEIKIDALNMIKKFLDGIVEK</sequence>
<dbReference type="HAMAP" id="MF_03046">
    <property type="entry name" value="ENY2_Sus1"/>
    <property type="match status" value="1"/>
</dbReference>
<dbReference type="InterPro" id="IPR038212">
    <property type="entry name" value="TF_EnY2_sf"/>
</dbReference>
<keyword evidence="2" id="KW-0653">Protein transport</keyword>
<name>A0ABR1F868_9ASCO</name>
<dbReference type="GeneID" id="90037988"/>
<proteinExistence type="inferred from homology"/>
<keyword evidence="2" id="KW-0804">Transcription</keyword>
<dbReference type="Proteomes" id="UP001498771">
    <property type="component" value="Unassembled WGS sequence"/>
</dbReference>
<dbReference type="RefSeq" id="XP_064769025.1">
    <property type="nucleotide sequence ID" value="XM_064912476.1"/>
</dbReference>
<keyword evidence="2" id="KW-0813">Transport</keyword>
<comment type="function">
    <text evidence="2">Involved in mRNA export coupled transcription activation by association with both the TREX-2 and the SAGA complexes. At the promoters, SAGA is required for recruitment of the basal transcription machinery. It influences RNA polymerase II transcriptional activity through different activities such as TBP interaction and promoter selectivity, interaction with transcription activators, and chromatin modification through histone acetylation and deubiquitination. Within the SAGA complex, participates to a subcomplex required for deubiquitination of H2B and for the maintenance of steady-state H3 methylation levels. The TREX-2 complex functions in docking export-competent ribonucleoprotein particles (mRNPs) to the nuclear entrance of the nuclear pore complex (nuclear basket). TREX-2 participates in mRNA export and accurate chromatin positioning in the nucleus by tethering genes to the nuclear periphery. May also be involved in cytoplasmic mRNA decay by interaction with components of P-bodies.</text>
</comment>
<keyword evidence="1 2" id="KW-0811">Translocation</keyword>
<dbReference type="Gene3D" id="1.10.246.140">
    <property type="match status" value="1"/>
</dbReference>
<keyword evidence="2" id="KW-0963">Cytoplasm</keyword>
<accession>A0ABR1F868</accession>
<keyword evidence="2" id="KW-0539">Nucleus</keyword>
<gene>
    <name evidence="2" type="primary">SUS1</name>
    <name evidence="3" type="ORF">BZA70DRAFT_277677</name>
</gene>
<evidence type="ECO:0000256" key="1">
    <source>
        <dbReference type="ARBA" id="ARBA00023010"/>
    </source>
</evidence>
<keyword evidence="2" id="KW-0805">Transcription regulation</keyword>
<dbReference type="Pfam" id="PF10163">
    <property type="entry name" value="EnY2"/>
    <property type="match status" value="1"/>
</dbReference>
<organism evidence="3 4">
    <name type="scientific">Myxozyma melibiosi</name>
    <dbReference type="NCBI Taxonomy" id="54550"/>
    <lineage>
        <taxon>Eukaryota</taxon>
        <taxon>Fungi</taxon>
        <taxon>Dikarya</taxon>
        <taxon>Ascomycota</taxon>
        <taxon>Saccharomycotina</taxon>
        <taxon>Lipomycetes</taxon>
        <taxon>Lipomycetales</taxon>
        <taxon>Lipomycetaceae</taxon>
        <taxon>Myxozyma</taxon>
    </lineage>
</organism>
<dbReference type="EMBL" id="JBBJBU010000004">
    <property type="protein sequence ID" value="KAK7205992.1"/>
    <property type="molecule type" value="Genomic_DNA"/>
</dbReference>
<evidence type="ECO:0000313" key="4">
    <source>
        <dbReference type="Proteomes" id="UP001498771"/>
    </source>
</evidence>
<dbReference type="PANTHER" id="PTHR12514">
    <property type="entry name" value="ENHANCER OF YELLOW 2 TRANSCRIPTION FACTOR"/>
    <property type="match status" value="1"/>
</dbReference>